<accession>A5H2Q1</accession>
<dbReference type="OrthoDB" id="4093324at2759"/>
<protein>
    <submittedName>
        <fullName evidence="1">Uncharacterized protein</fullName>
    </submittedName>
</protein>
<sequence length="540" mass="62574">MYPRPSILTRLALRRVQNYRSGINNGRCKCCSSQALVIPPKLLQKRFYSKPPNHVSFCFSDLANQNKTHVLDADPKKYLNFALRWMLKSQPQLQTLEFILSNYHELETSLLTTFSYDLLQSGNIKAAISLQHFLLDKCPKYQIPNQLWSYLIDQVCAKSDHVGAMFIYHELIDNHKFYAELNFGVQENDFIPFLVCDSVLVRLATIFANNEDHLRILGLLRYFRRFYSYLHHRDNYRAMLLLLIESHAKLGNLKPALDSFRRLALITKDYQPYNEALLNNSQPVEKVQEEEIRWRDANIEANEYKYEFEPKENFDIHQNLLCQLCQTEKYTPLIHRNVYSFAKTQSGGIAHNPILSSAIAITDLPEFINLLASHFLSSNDTLQNISTRAVLEFIMQCHIGVSAFVISALCKVGNTKQAFLVMQALMNKTSKRNASRNQNFVTILDSISARSATDHQLADEVYNYHKLIKRGYVNKRVLQLFVRFLLTSPFTTSSDLLSKLEKLKTWKEARIFVSKDMFAAYENLDPSGKFYDLIICNEQI</sequence>
<evidence type="ECO:0000313" key="1">
    <source>
        <dbReference type="EMBL" id="EDK47585.1"/>
    </source>
</evidence>
<name>A5H2Q1_LODEL</name>
<reference evidence="1 2" key="1">
    <citation type="journal article" date="2009" name="Nature">
        <title>Evolution of pathogenicity and sexual reproduction in eight Candida genomes.</title>
        <authorList>
            <person name="Butler G."/>
            <person name="Rasmussen M.D."/>
            <person name="Lin M.F."/>
            <person name="Santos M.A."/>
            <person name="Sakthikumar S."/>
            <person name="Munro C.A."/>
            <person name="Rheinbay E."/>
            <person name="Grabherr M."/>
            <person name="Forche A."/>
            <person name="Reedy J.L."/>
            <person name="Agrafioti I."/>
            <person name="Arnaud M.B."/>
            <person name="Bates S."/>
            <person name="Brown A.J."/>
            <person name="Brunke S."/>
            <person name="Costanzo M.C."/>
            <person name="Fitzpatrick D.A."/>
            <person name="de Groot P.W."/>
            <person name="Harris D."/>
            <person name="Hoyer L.L."/>
            <person name="Hube B."/>
            <person name="Klis F.M."/>
            <person name="Kodira C."/>
            <person name="Lennard N."/>
            <person name="Logue M.E."/>
            <person name="Martin R."/>
            <person name="Neiman A.M."/>
            <person name="Nikolaou E."/>
            <person name="Quail M.A."/>
            <person name="Quinn J."/>
            <person name="Santos M.C."/>
            <person name="Schmitzberger F.F."/>
            <person name="Sherlock G."/>
            <person name="Shah P."/>
            <person name="Silverstein K.A."/>
            <person name="Skrzypek M.S."/>
            <person name="Soll D."/>
            <person name="Staggs R."/>
            <person name="Stansfield I."/>
            <person name="Stumpf M.P."/>
            <person name="Sudbery P.E."/>
            <person name="Srikantha T."/>
            <person name="Zeng Q."/>
            <person name="Berman J."/>
            <person name="Berriman M."/>
            <person name="Heitman J."/>
            <person name="Gow N.A."/>
            <person name="Lorenz M.C."/>
            <person name="Birren B.W."/>
            <person name="Kellis M."/>
            <person name="Cuomo C.A."/>
        </authorList>
    </citation>
    <scope>NUCLEOTIDE SEQUENCE [LARGE SCALE GENOMIC DNA]</scope>
    <source>
        <strain evidence="2">ATCC 11503 / BCRC 21390 / CBS 2605 / JCM 1781 / NBRC 1676 / NRRL YB-4239</strain>
    </source>
</reference>
<gene>
    <name evidence="1" type="ORF">LELG_05766</name>
</gene>
<dbReference type="InParanoid" id="A5H2Q1"/>
<dbReference type="EMBL" id="DS236868">
    <property type="protein sequence ID" value="EDK47585.1"/>
    <property type="molecule type" value="Genomic_DNA"/>
</dbReference>
<organism evidence="1 2">
    <name type="scientific">Lodderomyces elongisporus (strain ATCC 11503 / CBS 2605 / JCM 1781 / NBRC 1676 / NRRL YB-4239)</name>
    <name type="common">Yeast</name>
    <name type="synonym">Saccharomyces elongisporus</name>
    <dbReference type="NCBI Taxonomy" id="379508"/>
    <lineage>
        <taxon>Eukaryota</taxon>
        <taxon>Fungi</taxon>
        <taxon>Dikarya</taxon>
        <taxon>Ascomycota</taxon>
        <taxon>Saccharomycotina</taxon>
        <taxon>Pichiomycetes</taxon>
        <taxon>Debaryomycetaceae</taxon>
        <taxon>Candida/Lodderomyces clade</taxon>
        <taxon>Lodderomyces</taxon>
    </lineage>
</organism>
<dbReference type="eggNOG" id="ENOG502RPYZ">
    <property type="taxonomic scope" value="Eukaryota"/>
</dbReference>
<dbReference type="VEuPathDB" id="FungiDB:LELG_05766"/>
<dbReference type="AlphaFoldDB" id="A5H2Q1"/>
<dbReference type="HOGENOM" id="CLU_519877_0_0_1"/>
<keyword evidence="2" id="KW-1185">Reference proteome</keyword>
<evidence type="ECO:0000313" key="2">
    <source>
        <dbReference type="Proteomes" id="UP000001996"/>
    </source>
</evidence>
<dbReference type="Proteomes" id="UP000001996">
    <property type="component" value="Unassembled WGS sequence"/>
</dbReference>
<dbReference type="KEGG" id="lel:PVL30_005119"/>
<dbReference type="GeneID" id="5236036"/>
<dbReference type="STRING" id="379508.A5H2Q1"/>
<proteinExistence type="predicted"/>